<evidence type="ECO:0000256" key="1">
    <source>
        <dbReference type="ARBA" id="ARBA00005820"/>
    </source>
</evidence>
<comment type="caution">
    <text evidence="8">The sequence shown here is derived from an EMBL/GenBank/DDBJ whole genome shotgun (WGS) entry which is preliminary data.</text>
</comment>
<dbReference type="Pfam" id="PF11706">
    <property type="entry name" value="zf-CGNR"/>
    <property type="match status" value="1"/>
</dbReference>
<evidence type="ECO:0000256" key="2">
    <source>
        <dbReference type="ARBA" id="ARBA00023012"/>
    </source>
</evidence>
<evidence type="ECO:0000313" key="8">
    <source>
        <dbReference type="EMBL" id="MDT0445588.1"/>
    </source>
</evidence>
<dbReference type="InterPro" id="IPR016032">
    <property type="entry name" value="Sig_transdc_resp-reg_C-effctor"/>
</dbReference>
<dbReference type="InterPro" id="IPR005158">
    <property type="entry name" value="BTAD"/>
</dbReference>
<reference evidence="9" key="1">
    <citation type="submission" date="2023-07" db="EMBL/GenBank/DDBJ databases">
        <title>30 novel species of actinomycetes from the DSMZ collection.</title>
        <authorList>
            <person name="Nouioui I."/>
        </authorList>
    </citation>
    <scope>NUCLEOTIDE SEQUENCE [LARGE SCALE GENOMIC DNA]</scope>
    <source>
        <strain evidence="9">DSM 41886</strain>
    </source>
</reference>
<organism evidence="8 9">
    <name type="scientific">Streptomyces johnsoniae</name>
    <dbReference type="NCBI Taxonomy" id="3075532"/>
    <lineage>
        <taxon>Bacteria</taxon>
        <taxon>Bacillati</taxon>
        <taxon>Actinomycetota</taxon>
        <taxon>Actinomycetes</taxon>
        <taxon>Kitasatosporales</taxon>
        <taxon>Streptomycetaceae</taxon>
        <taxon>Streptomyces</taxon>
    </lineage>
</organism>
<evidence type="ECO:0000256" key="6">
    <source>
        <dbReference type="PROSITE-ProRule" id="PRU01091"/>
    </source>
</evidence>
<proteinExistence type="inferred from homology"/>
<dbReference type="Pfam" id="PF07336">
    <property type="entry name" value="ABATE"/>
    <property type="match status" value="1"/>
</dbReference>
<dbReference type="PANTHER" id="PTHR35807:SF1">
    <property type="entry name" value="TRANSCRIPTIONAL REGULATOR REDD"/>
    <property type="match status" value="1"/>
</dbReference>
<dbReference type="InterPro" id="IPR021005">
    <property type="entry name" value="Znf_CGNR"/>
</dbReference>
<dbReference type="CDD" id="cd15831">
    <property type="entry name" value="BTAD"/>
    <property type="match status" value="1"/>
</dbReference>
<dbReference type="CDD" id="cd00383">
    <property type="entry name" value="trans_reg_C"/>
    <property type="match status" value="1"/>
</dbReference>
<keyword evidence="4 6" id="KW-0238">DNA-binding</keyword>
<dbReference type="InterPro" id="IPR051677">
    <property type="entry name" value="AfsR-DnrI-RedD_regulator"/>
</dbReference>
<dbReference type="Gene3D" id="1.10.3300.10">
    <property type="entry name" value="Jann2411-like domain"/>
    <property type="match status" value="1"/>
</dbReference>
<feature type="domain" description="OmpR/PhoB-type" evidence="7">
    <location>
        <begin position="1"/>
        <end position="100"/>
    </location>
</feature>
<evidence type="ECO:0000256" key="4">
    <source>
        <dbReference type="ARBA" id="ARBA00023125"/>
    </source>
</evidence>
<evidence type="ECO:0000256" key="5">
    <source>
        <dbReference type="ARBA" id="ARBA00023163"/>
    </source>
</evidence>
<dbReference type="Pfam" id="PF03704">
    <property type="entry name" value="BTAD"/>
    <property type="match status" value="1"/>
</dbReference>
<dbReference type="SUPFAM" id="SSF46894">
    <property type="entry name" value="C-terminal effector domain of the bipartite response regulators"/>
    <property type="match status" value="1"/>
</dbReference>
<dbReference type="RefSeq" id="WP_311619829.1">
    <property type="nucleotide sequence ID" value="NZ_JAVREV010000014.1"/>
</dbReference>
<accession>A0ABU2S9J1</accession>
<dbReference type="SMART" id="SM01043">
    <property type="entry name" value="BTAD"/>
    <property type="match status" value="1"/>
</dbReference>
<dbReference type="SUPFAM" id="SSF160904">
    <property type="entry name" value="Jann2411-like"/>
    <property type="match status" value="1"/>
</dbReference>
<dbReference type="Pfam" id="PF00486">
    <property type="entry name" value="Trans_reg_C"/>
    <property type="match status" value="1"/>
</dbReference>
<dbReference type="PANTHER" id="PTHR35807">
    <property type="entry name" value="TRANSCRIPTIONAL REGULATOR REDD-RELATED"/>
    <property type="match status" value="1"/>
</dbReference>
<dbReference type="Proteomes" id="UP001183615">
    <property type="component" value="Unassembled WGS sequence"/>
</dbReference>
<comment type="similarity">
    <text evidence="1">Belongs to the AfsR/DnrI/RedD regulatory family.</text>
</comment>
<dbReference type="PROSITE" id="PS51755">
    <property type="entry name" value="OMPR_PHOB"/>
    <property type="match status" value="1"/>
</dbReference>
<dbReference type="InterPro" id="IPR010852">
    <property type="entry name" value="ABATE"/>
</dbReference>
<evidence type="ECO:0000256" key="3">
    <source>
        <dbReference type="ARBA" id="ARBA00023015"/>
    </source>
</evidence>
<dbReference type="InterPro" id="IPR023286">
    <property type="entry name" value="ABATE_dom_sf"/>
</dbReference>
<feature type="DNA-binding region" description="OmpR/PhoB-type" evidence="6">
    <location>
        <begin position="1"/>
        <end position="100"/>
    </location>
</feature>
<dbReference type="InterPro" id="IPR011990">
    <property type="entry name" value="TPR-like_helical_dom_sf"/>
</dbReference>
<keyword evidence="3" id="KW-0805">Transcription regulation</keyword>
<dbReference type="InterPro" id="IPR001867">
    <property type="entry name" value="OmpR/PhoB-type_DNA-bd"/>
</dbReference>
<dbReference type="SMART" id="SM00862">
    <property type="entry name" value="Trans_reg_C"/>
    <property type="match status" value="1"/>
</dbReference>
<evidence type="ECO:0000259" key="7">
    <source>
        <dbReference type="PROSITE" id="PS51755"/>
    </source>
</evidence>
<dbReference type="SUPFAM" id="SSF48452">
    <property type="entry name" value="TPR-like"/>
    <property type="match status" value="1"/>
</dbReference>
<dbReference type="EMBL" id="JAVREV010000014">
    <property type="protein sequence ID" value="MDT0445588.1"/>
    <property type="molecule type" value="Genomic_DNA"/>
</dbReference>
<dbReference type="InterPro" id="IPR036388">
    <property type="entry name" value="WH-like_DNA-bd_sf"/>
</dbReference>
<keyword evidence="9" id="KW-1185">Reference proteome</keyword>
<dbReference type="Gene3D" id="1.25.40.10">
    <property type="entry name" value="Tetratricopeptide repeat domain"/>
    <property type="match status" value="1"/>
</dbReference>
<sequence>MEFRLLGPFEARHEGRQVLTGARRQERCLLAVLLLRAGRVVTTGHLIDLLWSGGAPANARGTVHTYIGRLRAALRPFGGPELATREDGYRVVPGTYRLDTAEFTALVRQAGAARDPGTRADLYDRALGLWRGPLLDGTADGVLRERLGGELAELRLSALERRAEAQLAMGRHDRVAADLAPHAGEHPEREQLVAAQMTALYRGGRQAEALRLYRGTRRALVDGLGIEPGAALASLHDRILRGDPQLNQPQAPAPVYAVRVGEEWLPWSAGGHPALELCNTYAGWGGQALPGGEWLRRYATLAVWAGHHDLAAERLVAQLLARAGREPAAAAAVLAEAQAFRARLYACLTDPADAASFAAVAAVVERAAAVSSFTRDEDGLGHWRLTPAAGLRLPLYAAARAAGELLADPRRFTIRACPGENCGWLFLDASGRRRWCSLATCGAGCTAP</sequence>
<name>A0ABU2S9J1_9ACTN</name>
<keyword evidence="2" id="KW-0902">Two-component regulatory system</keyword>
<protein>
    <submittedName>
        <fullName evidence="8">BTAD domain-containing putative transcriptional regulator</fullName>
    </submittedName>
</protein>
<evidence type="ECO:0000313" key="9">
    <source>
        <dbReference type="Proteomes" id="UP001183615"/>
    </source>
</evidence>
<gene>
    <name evidence="8" type="ORF">RM779_23760</name>
</gene>
<dbReference type="Gene3D" id="1.10.10.10">
    <property type="entry name" value="Winged helix-like DNA-binding domain superfamily/Winged helix DNA-binding domain"/>
    <property type="match status" value="1"/>
</dbReference>
<keyword evidence="5" id="KW-0804">Transcription</keyword>